<sequence>MECLVSSGLRPRKRLFLKMSETWNEYNLHKHRSRTSVHSIEPFARVCLECPWQIFQAKSRTSWCLANASQTNKASRNHHFCITRAVKLERFRAGTCPLGPCRSLLVRDFLYAFTCIQAGPAVRVHVALGPTSNVQHVYHRSYEARQLPSCVRTDVIYMCRCLPVIDEFGCTYGGCHGLTSTHLALDRFSSFAYPWSGEGQCMQTSATGCTKRKKKAQGPSHRGYCRSNESATQENIKACWPPKHVNQSFPSSFSTAVASHLCEPSVNAFTLPPLRRADLEAGAWASAAQVNCSSFEPGFESLLQLTPQPQPVTTPLGCRGGRVSS</sequence>
<dbReference type="AlphaFoldDB" id="A0A6A7BZ58"/>
<evidence type="ECO:0000313" key="1">
    <source>
        <dbReference type="EMBL" id="KAF2860383.1"/>
    </source>
</evidence>
<accession>A0A6A7BZ58</accession>
<dbReference type="Proteomes" id="UP000799421">
    <property type="component" value="Unassembled WGS sequence"/>
</dbReference>
<dbReference type="EMBL" id="MU005982">
    <property type="protein sequence ID" value="KAF2860383.1"/>
    <property type="molecule type" value="Genomic_DNA"/>
</dbReference>
<protein>
    <submittedName>
        <fullName evidence="1">Uncharacterized protein</fullName>
    </submittedName>
</protein>
<organism evidence="1 2">
    <name type="scientific">Piedraia hortae CBS 480.64</name>
    <dbReference type="NCBI Taxonomy" id="1314780"/>
    <lineage>
        <taxon>Eukaryota</taxon>
        <taxon>Fungi</taxon>
        <taxon>Dikarya</taxon>
        <taxon>Ascomycota</taxon>
        <taxon>Pezizomycotina</taxon>
        <taxon>Dothideomycetes</taxon>
        <taxon>Dothideomycetidae</taxon>
        <taxon>Capnodiales</taxon>
        <taxon>Piedraiaceae</taxon>
        <taxon>Piedraia</taxon>
    </lineage>
</organism>
<reference evidence="1" key="1">
    <citation type="journal article" date="2020" name="Stud. Mycol.">
        <title>101 Dothideomycetes genomes: a test case for predicting lifestyles and emergence of pathogens.</title>
        <authorList>
            <person name="Haridas S."/>
            <person name="Albert R."/>
            <person name="Binder M."/>
            <person name="Bloem J."/>
            <person name="Labutti K."/>
            <person name="Salamov A."/>
            <person name="Andreopoulos B."/>
            <person name="Baker S."/>
            <person name="Barry K."/>
            <person name="Bills G."/>
            <person name="Bluhm B."/>
            <person name="Cannon C."/>
            <person name="Castanera R."/>
            <person name="Culley D."/>
            <person name="Daum C."/>
            <person name="Ezra D."/>
            <person name="Gonzalez J."/>
            <person name="Henrissat B."/>
            <person name="Kuo A."/>
            <person name="Liang C."/>
            <person name="Lipzen A."/>
            <person name="Lutzoni F."/>
            <person name="Magnuson J."/>
            <person name="Mondo S."/>
            <person name="Nolan M."/>
            <person name="Ohm R."/>
            <person name="Pangilinan J."/>
            <person name="Park H.-J."/>
            <person name="Ramirez L."/>
            <person name="Alfaro M."/>
            <person name="Sun H."/>
            <person name="Tritt A."/>
            <person name="Yoshinaga Y."/>
            <person name="Zwiers L.-H."/>
            <person name="Turgeon B."/>
            <person name="Goodwin S."/>
            <person name="Spatafora J."/>
            <person name="Crous P."/>
            <person name="Grigoriev I."/>
        </authorList>
    </citation>
    <scope>NUCLEOTIDE SEQUENCE</scope>
    <source>
        <strain evidence="1">CBS 480.64</strain>
    </source>
</reference>
<keyword evidence="2" id="KW-1185">Reference proteome</keyword>
<evidence type="ECO:0000313" key="2">
    <source>
        <dbReference type="Proteomes" id="UP000799421"/>
    </source>
</evidence>
<gene>
    <name evidence="1" type="ORF">K470DRAFT_71727</name>
</gene>
<proteinExistence type="predicted"/>
<name>A0A6A7BZ58_9PEZI</name>